<evidence type="ECO:0000256" key="1">
    <source>
        <dbReference type="SAM" id="MobiDB-lite"/>
    </source>
</evidence>
<dbReference type="Proteomes" id="UP000198224">
    <property type="component" value="Chromosome I"/>
</dbReference>
<keyword evidence="3" id="KW-1185">Reference proteome</keyword>
<protein>
    <submittedName>
        <fullName evidence="2">Uncharacterized protein</fullName>
    </submittedName>
</protein>
<sequence>MVQGGGGRFRTCDPSLVSSRRVVRRGPSGSATSDARLRPAAGGCPCVDALLSPLLSATHGAETTSDSATRFPPAKVAVWKRDAQGSPQVMEHPPEPFAVVRRQLSDWYAGGLMLADVVDQVRERSSCRQVKVKNNFLFLRHVPHPTAPAESGVPVDLSVTHQVRAVTMAPTWFYVRVPMVVHGQHRKPCPRDQADPSASVTGSLELVPRVGGAVSRRLSVARRPEAVGGRGSLPPAGLAASHRTQSAPT</sequence>
<accession>A0A1C4Z437</accession>
<feature type="region of interest" description="Disordered" evidence="1">
    <location>
        <begin position="221"/>
        <end position="249"/>
    </location>
</feature>
<dbReference type="EMBL" id="LT607409">
    <property type="protein sequence ID" value="SCF27728.1"/>
    <property type="molecule type" value="Genomic_DNA"/>
</dbReference>
<evidence type="ECO:0000313" key="3">
    <source>
        <dbReference type="Proteomes" id="UP000198224"/>
    </source>
</evidence>
<dbReference type="AlphaFoldDB" id="A0A1C4Z437"/>
<gene>
    <name evidence="2" type="ORF">GA0070612_5753</name>
</gene>
<organism evidence="2 3">
    <name type="scientific">Micromonospora chokoriensis</name>
    <dbReference type="NCBI Taxonomy" id="356851"/>
    <lineage>
        <taxon>Bacteria</taxon>
        <taxon>Bacillati</taxon>
        <taxon>Actinomycetota</taxon>
        <taxon>Actinomycetes</taxon>
        <taxon>Micromonosporales</taxon>
        <taxon>Micromonosporaceae</taxon>
        <taxon>Micromonospora</taxon>
    </lineage>
</organism>
<reference evidence="3" key="1">
    <citation type="submission" date="2016-06" db="EMBL/GenBank/DDBJ databases">
        <authorList>
            <person name="Varghese N."/>
            <person name="Submissions Spin"/>
        </authorList>
    </citation>
    <scope>NUCLEOTIDE SEQUENCE [LARGE SCALE GENOMIC DNA]</scope>
    <source>
        <strain evidence="3">DSM 45160</strain>
    </source>
</reference>
<proteinExistence type="predicted"/>
<name>A0A1C4Z437_9ACTN</name>
<evidence type="ECO:0000313" key="2">
    <source>
        <dbReference type="EMBL" id="SCF27728.1"/>
    </source>
</evidence>